<dbReference type="PANTHER" id="PTHR11668">
    <property type="entry name" value="SERINE/THREONINE PROTEIN PHOSPHATASE"/>
    <property type="match status" value="1"/>
</dbReference>
<evidence type="ECO:0000313" key="1">
    <source>
        <dbReference type="Proteomes" id="UP000887565"/>
    </source>
</evidence>
<dbReference type="WBParaSite" id="nRc.2.0.1.t20853-RA">
    <property type="protein sequence ID" value="nRc.2.0.1.t20853-RA"/>
    <property type="gene ID" value="nRc.2.0.1.g20853"/>
</dbReference>
<dbReference type="Proteomes" id="UP000887565">
    <property type="component" value="Unplaced"/>
</dbReference>
<reference evidence="2" key="1">
    <citation type="submission" date="2022-11" db="UniProtKB">
        <authorList>
            <consortium name="WormBaseParasite"/>
        </authorList>
    </citation>
    <scope>IDENTIFICATION</scope>
</reference>
<dbReference type="InterPro" id="IPR050341">
    <property type="entry name" value="PP1_catalytic_subunit"/>
</dbReference>
<organism evidence="1 2">
    <name type="scientific">Romanomermis culicivorax</name>
    <name type="common">Nematode worm</name>
    <dbReference type="NCBI Taxonomy" id="13658"/>
    <lineage>
        <taxon>Eukaryota</taxon>
        <taxon>Metazoa</taxon>
        <taxon>Ecdysozoa</taxon>
        <taxon>Nematoda</taxon>
        <taxon>Enoplea</taxon>
        <taxon>Dorylaimia</taxon>
        <taxon>Mermithida</taxon>
        <taxon>Mermithoidea</taxon>
        <taxon>Mermithidae</taxon>
        <taxon>Romanomermis</taxon>
    </lineage>
</organism>
<dbReference type="SUPFAM" id="SSF56300">
    <property type="entry name" value="Metallo-dependent phosphatases"/>
    <property type="match status" value="1"/>
</dbReference>
<dbReference type="PANTHER" id="PTHR11668:SF496">
    <property type="entry name" value="SERINE_THREONINE-PROTEIN PHOSPHATASE"/>
    <property type="match status" value="1"/>
</dbReference>
<sequence>MRRDGLTVDLDTNGFGNNAVRKTGQVFSSDALHNFLQKYQFSHVIRAHQVQAEGFQMAGVYFQIRFNAHLLTVFSSSSRIGMDNNAGCILLERGQIRFMQIINDFDKICSPISSSSGIWNLKKLFLHSRSFQSHHPHESPKWESLTWESAQFGITQLRI</sequence>
<dbReference type="GO" id="GO:0004722">
    <property type="term" value="F:protein serine/threonine phosphatase activity"/>
    <property type="evidence" value="ECO:0007669"/>
    <property type="project" value="TreeGrafter"/>
</dbReference>
<evidence type="ECO:0000313" key="2">
    <source>
        <dbReference type="WBParaSite" id="nRc.2.0.1.t20853-RA"/>
    </source>
</evidence>
<dbReference type="InterPro" id="IPR029052">
    <property type="entry name" value="Metallo-depent_PP-like"/>
</dbReference>
<dbReference type="AlphaFoldDB" id="A0A915J557"/>
<accession>A0A915J557</accession>
<name>A0A915J557_ROMCU</name>
<keyword evidence="1" id="KW-1185">Reference proteome</keyword>
<dbReference type="GO" id="GO:0005737">
    <property type="term" value="C:cytoplasm"/>
    <property type="evidence" value="ECO:0007669"/>
    <property type="project" value="TreeGrafter"/>
</dbReference>
<proteinExistence type="predicted"/>
<protein>
    <submittedName>
        <fullName evidence="2">Protein-serine/threonine phosphatase</fullName>
    </submittedName>
</protein>
<dbReference type="GO" id="GO:0005634">
    <property type="term" value="C:nucleus"/>
    <property type="evidence" value="ECO:0007669"/>
    <property type="project" value="TreeGrafter"/>
</dbReference>
<dbReference type="Gene3D" id="3.60.21.10">
    <property type="match status" value="1"/>
</dbReference>